<feature type="non-terminal residue" evidence="2">
    <location>
        <position position="1"/>
    </location>
</feature>
<dbReference type="Pfam" id="PF10536">
    <property type="entry name" value="PMD"/>
    <property type="match status" value="1"/>
</dbReference>
<sequence>LDVAAITGLKPTGGTYDPNKSSKNISLTITKDAYSKYVAEQQGRDGEEVSDVEHVAFLTLWLSHFIFCSKSLQVAKKFVPMAIQIHEGCQFGLGRLILACLYEAHELKKSKDGSTFLCYGPLWLLQLWLNATFEKEMELTIGQNYLSEIQNRQIEATKLARLSPPVWQDSKALFMKYMKIFLNFDKLTSKNTPFIERQIGPTWF</sequence>
<name>A0A392PXL5_9FABA</name>
<evidence type="ECO:0000313" key="3">
    <source>
        <dbReference type="Proteomes" id="UP000265520"/>
    </source>
</evidence>
<evidence type="ECO:0000259" key="1">
    <source>
        <dbReference type="Pfam" id="PF10536"/>
    </source>
</evidence>
<organism evidence="2 3">
    <name type="scientific">Trifolium medium</name>
    <dbReference type="NCBI Taxonomy" id="97028"/>
    <lineage>
        <taxon>Eukaryota</taxon>
        <taxon>Viridiplantae</taxon>
        <taxon>Streptophyta</taxon>
        <taxon>Embryophyta</taxon>
        <taxon>Tracheophyta</taxon>
        <taxon>Spermatophyta</taxon>
        <taxon>Magnoliopsida</taxon>
        <taxon>eudicotyledons</taxon>
        <taxon>Gunneridae</taxon>
        <taxon>Pentapetalae</taxon>
        <taxon>rosids</taxon>
        <taxon>fabids</taxon>
        <taxon>Fabales</taxon>
        <taxon>Fabaceae</taxon>
        <taxon>Papilionoideae</taxon>
        <taxon>50 kb inversion clade</taxon>
        <taxon>NPAAA clade</taxon>
        <taxon>Hologalegina</taxon>
        <taxon>IRL clade</taxon>
        <taxon>Trifolieae</taxon>
        <taxon>Trifolium</taxon>
    </lineage>
</organism>
<comment type="caution">
    <text evidence="2">The sequence shown here is derived from an EMBL/GenBank/DDBJ whole genome shotgun (WGS) entry which is preliminary data.</text>
</comment>
<dbReference type="EMBL" id="LXQA010102493">
    <property type="protein sequence ID" value="MCI16801.1"/>
    <property type="molecule type" value="Genomic_DNA"/>
</dbReference>
<reference evidence="2 3" key="1">
    <citation type="journal article" date="2018" name="Front. Plant Sci.">
        <title>Red Clover (Trifolium pratense) and Zigzag Clover (T. medium) - A Picture of Genomic Similarities and Differences.</title>
        <authorList>
            <person name="Dluhosova J."/>
            <person name="Istvanek J."/>
            <person name="Nedelnik J."/>
            <person name="Repkova J."/>
        </authorList>
    </citation>
    <scope>NUCLEOTIDE SEQUENCE [LARGE SCALE GENOMIC DNA]</scope>
    <source>
        <strain evidence="3">cv. 10/8</strain>
        <tissue evidence="2">Leaf</tissue>
    </source>
</reference>
<dbReference type="Proteomes" id="UP000265520">
    <property type="component" value="Unassembled WGS sequence"/>
</dbReference>
<keyword evidence="3" id="KW-1185">Reference proteome</keyword>
<proteinExistence type="predicted"/>
<protein>
    <recommendedName>
        <fullName evidence="1">Aminotransferase-like plant mobile domain-containing protein</fullName>
    </recommendedName>
</protein>
<evidence type="ECO:0000313" key="2">
    <source>
        <dbReference type="EMBL" id="MCI16801.1"/>
    </source>
</evidence>
<dbReference type="InterPro" id="IPR019557">
    <property type="entry name" value="AminoTfrase-like_pln_mobile"/>
</dbReference>
<feature type="domain" description="Aminotransferase-like plant mobile" evidence="1">
    <location>
        <begin position="34"/>
        <end position="143"/>
    </location>
</feature>
<accession>A0A392PXL5</accession>
<dbReference type="AlphaFoldDB" id="A0A392PXL5"/>